<name>A0A0S4KYD9_9BACT</name>
<gene>
    <name evidence="1" type="ORF">NITINOP_2586</name>
</gene>
<keyword evidence="2" id="KW-1185">Reference proteome</keyword>
<protein>
    <submittedName>
        <fullName evidence="1">Uncharacterized protein</fullName>
    </submittedName>
</protein>
<accession>A0A0S4KYD9</accession>
<organism evidence="1 2">
    <name type="scientific">Candidatus Nitrospira inopinata</name>
    <dbReference type="NCBI Taxonomy" id="1715989"/>
    <lineage>
        <taxon>Bacteria</taxon>
        <taxon>Pseudomonadati</taxon>
        <taxon>Nitrospirota</taxon>
        <taxon>Nitrospiria</taxon>
        <taxon>Nitrospirales</taxon>
        <taxon>Nitrospiraceae</taxon>
        <taxon>Nitrospira</taxon>
    </lineage>
</organism>
<evidence type="ECO:0000313" key="2">
    <source>
        <dbReference type="Proteomes" id="UP000066284"/>
    </source>
</evidence>
<dbReference type="KEGG" id="nio:NITINOP_2586"/>
<sequence length="46" mass="4868">MKLTGLTDTFSSIIVAPARKGGRGLKPPQPVVVELCAAECSPREWG</sequence>
<evidence type="ECO:0000313" key="1">
    <source>
        <dbReference type="EMBL" id="CUQ67558.1"/>
    </source>
</evidence>
<dbReference type="EMBL" id="LN885086">
    <property type="protein sequence ID" value="CUQ67558.1"/>
    <property type="molecule type" value="Genomic_DNA"/>
</dbReference>
<reference evidence="2" key="1">
    <citation type="submission" date="2015-09" db="EMBL/GenBank/DDBJ databases">
        <authorList>
            <person name="Daims H."/>
        </authorList>
    </citation>
    <scope>NUCLEOTIDE SEQUENCE [LARGE SCALE GENOMIC DNA]</scope>
</reference>
<proteinExistence type="predicted"/>
<dbReference type="AlphaFoldDB" id="A0A0S4KYD9"/>
<dbReference type="Proteomes" id="UP000066284">
    <property type="component" value="Chromosome 1"/>
</dbReference>